<sequence length="314" mass="32824">MPTPQPNHQPNSIAQAHPDSHHRRARTIKVPARDHGEAVRTLEAIGSGSTLGVGTTFLTNVDKIRDSYNQQVGQLKVEIDAKRASGVSDAEIAPWATAERTRIARGLRIRQGPAATVALEARDWLPQKMPAALKRFEGYGIGGRTDANLIRKALGNPKFQASGATMDEWLISGSVRPNSVVSGSAARAGEYLRVGGKILLPLGIAASAYNVYKAPKGEKLQTAGVEGASWAGGALASEGTVALLLVLAPETGGLTLLAVAAIAGAGAGWFSGWGAHKLFFSNHPHAQSSAEQTGSIPAHMIQSTLPSPPIGGHR</sequence>
<organism evidence="2 3">
    <name type="scientific">Granulicella mallensis (strain ATCC BAA-1857 / DSM 23137 / MP5ACTX8)</name>
    <dbReference type="NCBI Taxonomy" id="682795"/>
    <lineage>
        <taxon>Bacteria</taxon>
        <taxon>Pseudomonadati</taxon>
        <taxon>Acidobacteriota</taxon>
        <taxon>Terriglobia</taxon>
        <taxon>Terriglobales</taxon>
        <taxon>Acidobacteriaceae</taxon>
        <taxon>Granulicella</taxon>
    </lineage>
</organism>
<keyword evidence="3" id="KW-1185">Reference proteome</keyword>
<evidence type="ECO:0000256" key="1">
    <source>
        <dbReference type="SAM" id="MobiDB-lite"/>
    </source>
</evidence>
<gene>
    <name evidence="2" type="ordered locus">AciX8_0804</name>
</gene>
<evidence type="ECO:0000313" key="2">
    <source>
        <dbReference type="EMBL" id="AEU35153.1"/>
    </source>
</evidence>
<dbReference type="HOGENOM" id="CLU_884993_0_0_0"/>
<proteinExistence type="predicted"/>
<feature type="region of interest" description="Disordered" evidence="1">
    <location>
        <begin position="289"/>
        <end position="314"/>
    </location>
</feature>
<feature type="compositionally biased region" description="Polar residues" evidence="1">
    <location>
        <begin position="289"/>
        <end position="305"/>
    </location>
</feature>
<dbReference type="AlphaFoldDB" id="G8NSQ4"/>
<dbReference type="RefSeq" id="WP_014264035.1">
    <property type="nucleotide sequence ID" value="NC_016631.1"/>
</dbReference>
<protein>
    <submittedName>
        <fullName evidence="2">Uncharacterized protein</fullName>
    </submittedName>
</protein>
<dbReference type="EMBL" id="CP003130">
    <property type="protein sequence ID" value="AEU35153.1"/>
    <property type="molecule type" value="Genomic_DNA"/>
</dbReference>
<evidence type="ECO:0000313" key="3">
    <source>
        <dbReference type="Proteomes" id="UP000007113"/>
    </source>
</evidence>
<reference evidence="2 3" key="1">
    <citation type="submission" date="2011-11" db="EMBL/GenBank/DDBJ databases">
        <title>Complete sequence of Granulicella mallensis MP5ACTX8.</title>
        <authorList>
            <consortium name="US DOE Joint Genome Institute"/>
            <person name="Lucas S."/>
            <person name="Copeland A."/>
            <person name="Lapidus A."/>
            <person name="Cheng J.-F."/>
            <person name="Goodwin L."/>
            <person name="Pitluck S."/>
            <person name="Peters L."/>
            <person name="Lu M."/>
            <person name="Detter J.C."/>
            <person name="Han C."/>
            <person name="Tapia R."/>
            <person name="Land M."/>
            <person name="Hauser L."/>
            <person name="Kyrpides N."/>
            <person name="Ivanova N."/>
            <person name="Mikhailova N."/>
            <person name="Pagani I."/>
            <person name="Rawat S."/>
            <person name="Mannisto M."/>
            <person name="Haggblom M."/>
            <person name="Woyke T."/>
        </authorList>
    </citation>
    <scope>NUCLEOTIDE SEQUENCE [LARGE SCALE GENOMIC DNA]</scope>
    <source>
        <strain evidence="3">ATCC BAA-1857 / DSM 23137 / MP5ACTX8</strain>
    </source>
</reference>
<accession>G8NSQ4</accession>
<dbReference type="Proteomes" id="UP000007113">
    <property type="component" value="Chromosome"/>
</dbReference>
<dbReference type="STRING" id="682795.AciX8_0804"/>
<dbReference type="OrthoDB" id="9182353at2"/>
<feature type="region of interest" description="Disordered" evidence="1">
    <location>
        <begin position="1"/>
        <end position="23"/>
    </location>
</feature>
<dbReference type="KEGG" id="gma:AciX8_0804"/>
<name>G8NSQ4_GRAMM</name>